<feature type="domain" description="vWA-MoxR associated protein C-terminal" evidence="2">
    <location>
        <begin position="318"/>
        <end position="545"/>
    </location>
</feature>
<evidence type="ECO:0000313" key="3">
    <source>
        <dbReference type="EMBL" id="MBO2436394.1"/>
    </source>
</evidence>
<dbReference type="RefSeq" id="WP_208264695.1">
    <property type="nucleotide sequence ID" value="NZ_BAAAGM010000032.1"/>
</dbReference>
<protein>
    <submittedName>
        <fullName evidence="3">Trypsin-like peptidase domain-containing protein</fullName>
    </submittedName>
</protein>
<evidence type="ECO:0000313" key="4">
    <source>
        <dbReference type="Proteomes" id="UP000666915"/>
    </source>
</evidence>
<dbReference type="SUPFAM" id="SSF50494">
    <property type="entry name" value="Trypsin-like serine proteases"/>
    <property type="match status" value="1"/>
</dbReference>
<dbReference type="InterPro" id="IPR009003">
    <property type="entry name" value="Peptidase_S1_PA"/>
</dbReference>
<organism evidence="3 4">
    <name type="scientific">Actinomadura nitritigenes</name>
    <dbReference type="NCBI Taxonomy" id="134602"/>
    <lineage>
        <taxon>Bacteria</taxon>
        <taxon>Bacillati</taxon>
        <taxon>Actinomycetota</taxon>
        <taxon>Actinomycetes</taxon>
        <taxon>Streptosporangiales</taxon>
        <taxon>Thermomonosporaceae</taxon>
        <taxon>Actinomadura</taxon>
    </lineage>
</organism>
<comment type="caution">
    <text evidence="3">The sequence shown here is derived from an EMBL/GenBank/DDBJ whole genome shotgun (WGS) entry which is preliminary data.</text>
</comment>
<dbReference type="InterPro" id="IPR045450">
    <property type="entry name" value="VMAP_C"/>
</dbReference>
<dbReference type="Proteomes" id="UP000666915">
    <property type="component" value="Unassembled WGS sequence"/>
</dbReference>
<dbReference type="Gene3D" id="2.40.10.120">
    <property type="match status" value="1"/>
</dbReference>
<feature type="domain" description="vWA-MoxR associated protein middle region 8" evidence="1">
    <location>
        <begin position="195"/>
        <end position="288"/>
    </location>
</feature>
<evidence type="ECO:0000259" key="1">
    <source>
        <dbReference type="Pfam" id="PF19969"/>
    </source>
</evidence>
<keyword evidence="4" id="KW-1185">Reference proteome</keyword>
<dbReference type="Pfam" id="PF19969">
    <property type="entry name" value="VMAP-M8"/>
    <property type="match status" value="1"/>
</dbReference>
<dbReference type="Pfam" id="PF13365">
    <property type="entry name" value="Trypsin_2"/>
    <property type="match status" value="1"/>
</dbReference>
<dbReference type="EMBL" id="JAGEOK010000002">
    <property type="protein sequence ID" value="MBO2436394.1"/>
    <property type="molecule type" value="Genomic_DNA"/>
</dbReference>
<proteinExistence type="predicted"/>
<reference evidence="3 4" key="1">
    <citation type="submission" date="2021-03" db="EMBL/GenBank/DDBJ databases">
        <authorList>
            <person name="Kanchanasin P."/>
            <person name="Saeng-In P."/>
            <person name="Phongsopitanun W."/>
            <person name="Yuki M."/>
            <person name="Kudo T."/>
            <person name="Ohkuma M."/>
            <person name="Tanasupawat S."/>
        </authorList>
    </citation>
    <scope>NUCLEOTIDE SEQUENCE [LARGE SCALE GENOMIC DNA]</scope>
    <source>
        <strain evidence="3 4">L46</strain>
    </source>
</reference>
<name>A0ABS3QR01_9ACTN</name>
<accession>A0ABS3QR01</accession>
<dbReference type="Pfam" id="PF20028">
    <property type="entry name" value="VMAP-C"/>
    <property type="match status" value="1"/>
</dbReference>
<sequence length="558" mass="61619">MGDWQWRAWVGTPAAGKLGAAFLITPTRLLTCAHTVAGRDDPRVGFPGLAEDLPVRVVASGGWRGPRDLGDVAVLELAEPVPFEPAALADPGDVDGLAAGGREFGVYGFPARKDDNERHATVTTGPHLVTRNEWWEIRTAHGVPLEKGYSGSAVYDIATGEVIGMVTDAELRGGRAGIGWMLPLSRLRAHWEALDDLLPLRWLTGTARSDLRALLEDVPFTEALAADLEHAVGRRPRERFGSAWASVRYVAEGFPERRLAGYLGALGGRLPEPHRHRLAAWARCHLPGVEPAREAPAPAPASVIVRLEHATFPKEYDLTVHTWFNDADQTAQATVRVPESEVRDTVQDAVARASRALVGGRWMIEFAVPEGWLGKPFERWYIDVEDRTPMRRYPLVVRDVKRLRPGSIRRDQAHRRWRVLKERGRTDPRLIDCDDHRGAAAFQDWLEANPDHCALVYKTSPSKTRLAAALGNGVPVMLWTRTTCGGPAHDDCHGRRLGEALAAAVRDARPEDLPDIALDLRRKALGAPKDVPHCGRDLTLLWDDPSRLPADPRLAMEE</sequence>
<dbReference type="InterPro" id="IPR045453">
    <property type="entry name" value="VMAP-M8"/>
</dbReference>
<gene>
    <name evidence="3" type="ORF">J4557_02570</name>
</gene>
<evidence type="ECO:0000259" key="2">
    <source>
        <dbReference type="Pfam" id="PF20028"/>
    </source>
</evidence>